<evidence type="ECO:0000313" key="2">
    <source>
        <dbReference type="EMBL" id="KOO21870.1"/>
    </source>
</evidence>
<name>A0A0M0J5V5_9EUKA</name>
<accession>A0A0M0J5V5</accession>
<keyword evidence="1" id="KW-0812">Transmembrane</keyword>
<dbReference type="EMBL" id="JWZX01003327">
    <property type="protein sequence ID" value="KOO21870.1"/>
    <property type="molecule type" value="Genomic_DNA"/>
</dbReference>
<comment type="caution">
    <text evidence="2">The sequence shown here is derived from an EMBL/GenBank/DDBJ whole genome shotgun (WGS) entry which is preliminary data.</text>
</comment>
<evidence type="ECO:0000256" key="1">
    <source>
        <dbReference type="SAM" id="Phobius"/>
    </source>
</evidence>
<evidence type="ECO:0000313" key="3">
    <source>
        <dbReference type="Proteomes" id="UP000037460"/>
    </source>
</evidence>
<dbReference type="AlphaFoldDB" id="A0A0M0J5V5"/>
<feature type="transmembrane region" description="Helical" evidence="1">
    <location>
        <begin position="6"/>
        <end position="29"/>
    </location>
</feature>
<gene>
    <name evidence="2" type="ORF">Ctob_002085</name>
</gene>
<organism evidence="2 3">
    <name type="scientific">Chrysochromulina tobinii</name>
    <dbReference type="NCBI Taxonomy" id="1460289"/>
    <lineage>
        <taxon>Eukaryota</taxon>
        <taxon>Haptista</taxon>
        <taxon>Haptophyta</taxon>
        <taxon>Prymnesiophyceae</taxon>
        <taxon>Prymnesiales</taxon>
        <taxon>Chrysochromulinaceae</taxon>
        <taxon>Chrysochromulina</taxon>
    </lineage>
</organism>
<reference evidence="3" key="1">
    <citation type="journal article" date="2015" name="PLoS Genet.">
        <title>Genome Sequence and Transcriptome Analyses of Chrysochromulina tobin: Metabolic Tools for Enhanced Algal Fitness in the Prominent Order Prymnesiales (Haptophyceae).</title>
        <authorList>
            <person name="Hovde B.T."/>
            <person name="Deodato C.R."/>
            <person name="Hunsperger H.M."/>
            <person name="Ryken S.A."/>
            <person name="Yost W."/>
            <person name="Jha R.K."/>
            <person name="Patterson J."/>
            <person name="Monnat R.J. Jr."/>
            <person name="Barlow S.B."/>
            <person name="Starkenburg S.R."/>
            <person name="Cattolico R.A."/>
        </authorList>
    </citation>
    <scope>NUCLEOTIDE SEQUENCE</scope>
    <source>
        <strain evidence="3">CCMP291</strain>
    </source>
</reference>
<proteinExistence type="predicted"/>
<keyword evidence="3" id="KW-1185">Reference proteome</keyword>
<dbReference type="Pfam" id="PF15879">
    <property type="entry name" value="MWFE"/>
    <property type="match status" value="1"/>
</dbReference>
<dbReference type="InterPro" id="IPR017384">
    <property type="entry name" value="NADH_Ub_cplx-1_asu_su-1"/>
</dbReference>
<sequence>MPLASLLPLGIIMGAIGVCGTLLSVIPYATRGERKRVIKDRWVEAMYDRDALIKMQFGK</sequence>
<protein>
    <submittedName>
        <fullName evidence="2">Uncharacterized protein</fullName>
    </submittedName>
</protein>
<keyword evidence="1" id="KW-0472">Membrane</keyword>
<keyword evidence="1" id="KW-1133">Transmembrane helix</keyword>
<dbReference type="Proteomes" id="UP000037460">
    <property type="component" value="Unassembled WGS sequence"/>
</dbReference>